<dbReference type="PANTHER" id="PTHR35342">
    <property type="entry name" value="TRICARBOXYLIC TRANSPORT PROTEIN"/>
    <property type="match status" value="1"/>
</dbReference>
<accession>A0ABT9VW61</accession>
<dbReference type="PRINTS" id="PR00173">
    <property type="entry name" value="EDTRNSPORT"/>
</dbReference>
<feature type="transmembrane region" description="Helical" evidence="1">
    <location>
        <begin position="55"/>
        <end position="79"/>
    </location>
</feature>
<feature type="transmembrane region" description="Helical" evidence="1">
    <location>
        <begin position="243"/>
        <end position="263"/>
    </location>
</feature>
<feature type="transmembrane region" description="Helical" evidence="1">
    <location>
        <begin position="388"/>
        <end position="406"/>
    </location>
</feature>
<feature type="transmembrane region" description="Helical" evidence="1">
    <location>
        <begin position="462"/>
        <end position="485"/>
    </location>
</feature>
<gene>
    <name evidence="3" type="ORF">J2S11_000947</name>
</gene>
<keyword evidence="1" id="KW-0812">Transmembrane</keyword>
<reference evidence="3 4" key="1">
    <citation type="submission" date="2023-07" db="EMBL/GenBank/DDBJ databases">
        <title>Genomic Encyclopedia of Type Strains, Phase IV (KMG-IV): sequencing the most valuable type-strain genomes for metagenomic binning, comparative biology and taxonomic classification.</title>
        <authorList>
            <person name="Goeker M."/>
        </authorList>
    </citation>
    <scope>NUCLEOTIDE SEQUENCE [LARGE SCALE GENOMIC DNA]</scope>
    <source>
        <strain evidence="3 4">DSM 12751</strain>
    </source>
</reference>
<dbReference type="RefSeq" id="WP_307391576.1">
    <property type="nucleotide sequence ID" value="NZ_BAAADK010000010.1"/>
</dbReference>
<dbReference type="PANTHER" id="PTHR35342:SF5">
    <property type="entry name" value="TRICARBOXYLIC TRANSPORT PROTEIN"/>
    <property type="match status" value="1"/>
</dbReference>
<sequence length="500" mass="52474">MEMLLVGLGNVLQPSVLLMIVFGVLVGVFFGTLPGLTATMGVAVLVPLTFGMDPLLALLLLTGVYFGGIYGGSITAILLNTPGTPAAAATTLDGYAMAKRNEAGRALLIAIVSSVAGGLIGVLVLILVSPQLAQIALEFASPQKFALAIFGLSIITAVSGKSIIKGLISGCIGLLIAFVGLDPVTAVPRFTFGQYQLQSGLSLIPVLVGLFAAAEAFRNVESRDIAEKIALEVSGIFKKIKDLFTLWVTIIRSAIIGVFLGIIPGAGADIAAFASYNEAKRWTRKKSKYAFGEGRPEGIAAPEAAGNALTAGAFIPMLTLGIPGDAVTAVMLGALVIQGIRPGPQIFQENGELVYSLFSGMLISYLVLLLVGVLGIRLFMKVLAIPKSILVPVILTLSVVGSYAINNNYIDVIIMFCAGLLGYILIKFEFPLSPIILAIILGPMAESEFRRALVLSDGSMMIFLTSPIAVVLLVLAALSLLSPIVRPYLPKLRAKSNKQD</sequence>
<dbReference type="EMBL" id="JAUSTY010000003">
    <property type="protein sequence ID" value="MDQ0165047.1"/>
    <property type="molecule type" value="Genomic_DNA"/>
</dbReference>
<name>A0ABT9VW61_9BACI</name>
<comment type="caution">
    <text evidence="3">The sequence shown here is derived from an EMBL/GenBank/DDBJ whole genome shotgun (WGS) entry which is preliminary data.</text>
</comment>
<feature type="transmembrane region" description="Helical" evidence="1">
    <location>
        <begin position="149"/>
        <end position="179"/>
    </location>
</feature>
<keyword evidence="1" id="KW-0472">Membrane</keyword>
<evidence type="ECO:0000313" key="4">
    <source>
        <dbReference type="Proteomes" id="UP001235840"/>
    </source>
</evidence>
<dbReference type="Pfam" id="PF01970">
    <property type="entry name" value="TctA"/>
    <property type="match status" value="1"/>
</dbReference>
<feature type="transmembrane region" description="Helical" evidence="1">
    <location>
        <begin position="106"/>
        <end position="128"/>
    </location>
</feature>
<feature type="domain" description="DUF112" evidence="2">
    <location>
        <begin position="17"/>
        <end position="437"/>
    </location>
</feature>
<evidence type="ECO:0000259" key="2">
    <source>
        <dbReference type="Pfam" id="PF01970"/>
    </source>
</evidence>
<organism evidence="3 4">
    <name type="scientific">Caldalkalibacillus horti</name>
    <dbReference type="NCBI Taxonomy" id="77523"/>
    <lineage>
        <taxon>Bacteria</taxon>
        <taxon>Bacillati</taxon>
        <taxon>Bacillota</taxon>
        <taxon>Bacilli</taxon>
        <taxon>Bacillales</taxon>
        <taxon>Bacillaceae</taxon>
        <taxon>Caldalkalibacillus</taxon>
    </lineage>
</organism>
<feature type="transmembrane region" description="Helical" evidence="1">
    <location>
        <begin position="412"/>
        <end position="441"/>
    </location>
</feature>
<feature type="transmembrane region" description="Helical" evidence="1">
    <location>
        <begin position="20"/>
        <end position="48"/>
    </location>
</feature>
<evidence type="ECO:0000313" key="3">
    <source>
        <dbReference type="EMBL" id="MDQ0165047.1"/>
    </source>
</evidence>
<evidence type="ECO:0000256" key="1">
    <source>
        <dbReference type="SAM" id="Phobius"/>
    </source>
</evidence>
<dbReference type="Proteomes" id="UP001235840">
    <property type="component" value="Unassembled WGS sequence"/>
</dbReference>
<dbReference type="InterPro" id="IPR002823">
    <property type="entry name" value="DUF112_TM"/>
</dbReference>
<keyword evidence="4" id="KW-1185">Reference proteome</keyword>
<feature type="transmembrane region" description="Helical" evidence="1">
    <location>
        <begin position="353"/>
        <end position="376"/>
    </location>
</feature>
<keyword evidence="1" id="KW-1133">Transmembrane helix</keyword>
<proteinExistence type="predicted"/>
<protein>
    <submittedName>
        <fullName evidence="3">Tricarboxylic transport membrane protein</fullName>
    </submittedName>
</protein>
<feature type="transmembrane region" description="Helical" evidence="1">
    <location>
        <begin position="199"/>
        <end position="217"/>
    </location>
</feature>